<dbReference type="Proteomes" id="UP000005446">
    <property type="component" value="Unassembled WGS sequence"/>
</dbReference>
<comment type="caution">
    <text evidence="1">The sequence shown here is derived from an EMBL/GenBank/DDBJ whole genome shotgun (WGS) entry which is preliminary data.</text>
</comment>
<reference evidence="1 2" key="1">
    <citation type="journal article" date="2012" name="Eukaryot. Cell">
        <title>Genome sequence of the fungus Glarea lozoyensis: the first genome sequence of a species from the Helotiaceae family.</title>
        <authorList>
            <person name="Youssar L."/>
            <person name="Gruening B.A."/>
            <person name="Erxleben A."/>
            <person name="Guenther S."/>
            <person name="Huettel W."/>
        </authorList>
    </citation>
    <scope>NUCLEOTIDE SEQUENCE [LARGE SCALE GENOMIC DNA]</scope>
    <source>
        <strain evidence="2">ATCC 74030 / MF5533</strain>
    </source>
</reference>
<evidence type="ECO:0000313" key="1">
    <source>
        <dbReference type="EMBL" id="EHL00252.1"/>
    </source>
</evidence>
<dbReference type="InParanoid" id="H0EMB2"/>
<protein>
    <submittedName>
        <fullName evidence="1">Uncharacterized protein</fullName>
    </submittedName>
</protein>
<keyword evidence="2" id="KW-1185">Reference proteome</keyword>
<sequence>MGKLWATRTTRKFKWREFRYQVFFEVPVFYTANPGITVGPLTRTKPESTFWDTLFQNNQKETYSENVKTLEPEAEAMEVIELQKHIHPIYKITGTKTSCAHTMTKYHEVDEKWANVHTAEDEGCSWVLLLDALQGQEKSSRDWDNSKEPGKNHTISYLIQRKQRCWDFMPLNITKPFATTTICHLVEIISMLGLVWTEFNLQQSVLTAEGNGYMVKSEYMQGLGILTRFSRLGKPQHKEERMIPCAEIKRLCFGDVPSIFDQPKQKLLFGPGRFENTLRKIMPRLDEECQRDFLDNTEKPYVIASSFELLGMVAKSVHILGSRLGKIDLDKRIQTYIRANKEKNDPGARSGWAYTAEAERTAHEQLMEENYDTAHRDLLDSLHDNILSIDRKLEDMIDDVREVLACHFNATSKLHRELEDLLAGATLDNTKEKILINFYFAEVLPKHTSKIGDAEAAFDHGDEQPVVDAGVECVGYPECGLVGVDV</sequence>
<dbReference type="AlphaFoldDB" id="H0EMB2"/>
<dbReference type="OrthoDB" id="5227693at2759"/>
<proteinExistence type="predicted"/>
<name>H0EMB2_GLAL7</name>
<accession>H0EMB2</accession>
<evidence type="ECO:0000313" key="2">
    <source>
        <dbReference type="Proteomes" id="UP000005446"/>
    </source>
</evidence>
<organism evidence="1 2">
    <name type="scientific">Glarea lozoyensis (strain ATCC 74030 / MF5533)</name>
    <dbReference type="NCBI Taxonomy" id="1104152"/>
    <lineage>
        <taxon>Eukaryota</taxon>
        <taxon>Fungi</taxon>
        <taxon>Dikarya</taxon>
        <taxon>Ascomycota</taxon>
        <taxon>Pezizomycotina</taxon>
        <taxon>Leotiomycetes</taxon>
        <taxon>Helotiales</taxon>
        <taxon>Helotiaceae</taxon>
        <taxon>Glarea</taxon>
    </lineage>
</organism>
<dbReference type="EMBL" id="AGUE01000089">
    <property type="protein sequence ID" value="EHL00252.1"/>
    <property type="molecule type" value="Genomic_DNA"/>
</dbReference>
<gene>
    <name evidence="1" type="ORF">M7I_3742</name>
</gene>
<dbReference type="HOGENOM" id="CLU_561454_0_0_1"/>